<feature type="compositionally biased region" description="Low complexity" evidence="7">
    <location>
        <begin position="682"/>
        <end position="724"/>
    </location>
</feature>
<evidence type="ECO:0000256" key="3">
    <source>
        <dbReference type="ARBA" id="ARBA00022801"/>
    </source>
</evidence>
<evidence type="ECO:0000256" key="6">
    <source>
        <dbReference type="PROSITE-ProRule" id="PRU00552"/>
    </source>
</evidence>
<proteinExistence type="predicted"/>
<dbReference type="InterPro" id="IPR014001">
    <property type="entry name" value="Helicase_ATP-bd"/>
</dbReference>
<feature type="compositionally biased region" description="Pro residues" evidence="7">
    <location>
        <begin position="560"/>
        <end position="580"/>
    </location>
</feature>
<feature type="region of interest" description="Disordered" evidence="7">
    <location>
        <begin position="414"/>
        <end position="433"/>
    </location>
</feature>
<dbReference type="InterPro" id="IPR001650">
    <property type="entry name" value="Helicase_C-like"/>
</dbReference>
<evidence type="ECO:0000259" key="8">
    <source>
        <dbReference type="PROSITE" id="PS51192"/>
    </source>
</evidence>
<protein>
    <recommendedName>
        <fullName evidence="1">RNA helicase</fullName>
        <ecNumber evidence="1">3.6.4.13</ecNumber>
    </recommendedName>
</protein>
<dbReference type="EC" id="3.6.4.13" evidence="1"/>
<keyword evidence="5" id="KW-0067">ATP-binding</keyword>
<name>A0A267EU41_9PLAT</name>
<dbReference type="SMART" id="SM00487">
    <property type="entry name" value="DEXDc"/>
    <property type="match status" value="1"/>
</dbReference>
<dbReference type="SUPFAM" id="SSF52540">
    <property type="entry name" value="P-loop containing nucleoside triphosphate hydrolases"/>
    <property type="match status" value="1"/>
</dbReference>
<dbReference type="GO" id="GO:0005524">
    <property type="term" value="F:ATP binding"/>
    <property type="evidence" value="ECO:0007669"/>
    <property type="project" value="UniProtKB-KW"/>
</dbReference>
<dbReference type="GO" id="GO:0003724">
    <property type="term" value="F:RNA helicase activity"/>
    <property type="evidence" value="ECO:0007669"/>
    <property type="project" value="UniProtKB-EC"/>
</dbReference>
<dbReference type="Proteomes" id="UP000215902">
    <property type="component" value="Unassembled WGS sequence"/>
</dbReference>
<dbReference type="PANTHER" id="PTHR47959">
    <property type="entry name" value="ATP-DEPENDENT RNA HELICASE RHLE-RELATED"/>
    <property type="match status" value="1"/>
</dbReference>
<dbReference type="PROSITE" id="PS51195">
    <property type="entry name" value="Q_MOTIF"/>
    <property type="match status" value="1"/>
</dbReference>
<evidence type="ECO:0000256" key="4">
    <source>
        <dbReference type="ARBA" id="ARBA00022806"/>
    </source>
</evidence>
<dbReference type="GO" id="GO:0005829">
    <property type="term" value="C:cytosol"/>
    <property type="evidence" value="ECO:0007669"/>
    <property type="project" value="TreeGrafter"/>
</dbReference>
<feature type="domain" description="Helicase C-terminal" evidence="9">
    <location>
        <begin position="281"/>
        <end position="426"/>
    </location>
</feature>
<dbReference type="PANTHER" id="PTHR47959:SF1">
    <property type="entry name" value="ATP-DEPENDENT RNA HELICASE DBPA"/>
    <property type="match status" value="1"/>
</dbReference>
<dbReference type="Pfam" id="PF00271">
    <property type="entry name" value="Helicase_C"/>
    <property type="match status" value="1"/>
</dbReference>
<evidence type="ECO:0000256" key="1">
    <source>
        <dbReference type="ARBA" id="ARBA00012552"/>
    </source>
</evidence>
<dbReference type="STRING" id="282301.A0A267EU41"/>
<accession>A0A267EU41</accession>
<evidence type="ECO:0000256" key="7">
    <source>
        <dbReference type="SAM" id="MobiDB-lite"/>
    </source>
</evidence>
<feature type="domain" description="Helicase ATP-binding" evidence="8">
    <location>
        <begin position="66"/>
        <end position="248"/>
    </location>
</feature>
<feature type="short sequence motif" description="Q motif" evidence="6">
    <location>
        <begin position="35"/>
        <end position="63"/>
    </location>
</feature>
<feature type="non-terminal residue" evidence="11">
    <location>
        <position position="1"/>
    </location>
</feature>
<dbReference type="CDD" id="cd18787">
    <property type="entry name" value="SF2_C_DEAD"/>
    <property type="match status" value="1"/>
</dbReference>
<dbReference type="GO" id="GO:0003676">
    <property type="term" value="F:nucleic acid binding"/>
    <property type="evidence" value="ECO:0007669"/>
    <property type="project" value="InterPro"/>
</dbReference>
<evidence type="ECO:0000259" key="10">
    <source>
        <dbReference type="PROSITE" id="PS51195"/>
    </source>
</evidence>
<dbReference type="Gene3D" id="3.40.50.300">
    <property type="entry name" value="P-loop containing nucleotide triphosphate hydrolases"/>
    <property type="match status" value="2"/>
</dbReference>
<feature type="region of interest" description="Disordered" evidence="7">
    <location>
        <begin position="680"/>
        <end position="727"/>
    </location>
</feature>
<dbReference type="InterPro" id="IPR011545">
    <property type="entry name" value="DEAD/DEAH_box_helicase_dom"/>
</dbReference>
<sequence>AQLNNNNSNNNIQMAKAHQLDAKLRTQDVAQGDAANFADLLLSEPVLIGLSEAGYRTPSPIQLKAIPLGRCGLDLVVQSKAGTGKTCVFAVLALESLAPDFANNHRQGEVVAGVRVLALSPTREVALQSRRAIETIGQRLAGLRCGLFIGGLGAGVKEAEAEAAACQVAVGTPGRVRQLIEAGCLKTDRVRMLVLDEADALLNESFQQDINCIYWKLPQNKQVLALSATYPDSMAQQLSMYMRDPTLVRLSGGQLLGVRLYWRSVPDSHLPNLVLERKARILGDLLAQVQFGQCLVFSNYQERARELCQRLEAAGWPVAYLAGRLQQSERIGAYDRLRDFRCRVLVATDVAARGVDAENVDLVVNLDLPRDHRTLLHRIGRAGRFGSYAAAVSLVGDGPELRQLHEFERLAGLRMSPLPEPPPSDLANAPPVGDSAAAAASFIEVVADSDDNSDDVVSVKSAAPTDRSMFESDSPIRPPRPQKQSGGRSGKGKQKFKRGRQHRQEAEELPQADDADDWAAFEASAGAAAASSAEDAEVLRLRALLHGGAGSSSETAPQPQVAPPAPQPQVAPPAPQPAAPAPIASADFSWIAEESSALAGLLSDWLDGASGRRDSAAKMPADMLEARRIIDKTAAANNRTQKLPLELLLLPDSTAADCLPADRLLALNKQIQCLACRSSGHTAAPTEPTSAPTEPASAPAVPASAPAGPASAPATTTAAAAVSSDPLSPSDRQLLHELLAADAELEQLRQLVDWHRQSCEREWALMEHLRQQLYEY</sequence>
<dbReference type="InterPro" id="IPR050079">
    <property type="entry name" value="DEAD_box_RNA_helicase"/>
</dbReference>
<dbReference type="OrthoDB" id="434041at2759"/>
<feature type="compositionally biased region" description="Low complexity" evidence="7">
    <location>
        <begin position="548"/>
        <end position="559"/>
    </location>
</feature>
<evidence type="ECO:0000313" key="12">
    <source>
        <dbReference type="Proteomes" id="UP000215902"/>
    </source>
</evidence>
<feature type="compositionally biased region" description="Basic residues" evidence="7">
    <location>
        <begin position="490"/>
        <end position="501"/>
    </location>
</feature>
<dbReference type="Pfam" id="PF00270">
    <property type="entry name" value="DEAD"/>
    <property type="match status" value="1"/>
</dbReference>
<organism evidence="11 12">
    <name type="scientific">Macrostomum lignano</name>
    <dbReference type="NCBI Taxonomy" id="282301"/>
    <lineage>
        <taxon>Eukaryota</taxon>
        <taxon>Metazoa</taxon>
        <taxon>Spiralia</taxon>
        <taxon>Lophotrochozoa</taxon>
        <taxon>Platyhelminthes</taxon>
        <taxon>Rhabditophora</taxon>
        <taxon>Macrostomorpha</taxon>
        <taxon>Macrostomida</taxon>
        <taxon>Macrostomidae</taxon>
        <taxon>Macrostomum</taxon>
    </lineage>
</organism>
<dbReference type="PROSITE" id="PS51194">
    <property type="entry name" value="HELICASE_CTER"/>
    <property type="match status" value="1"/>
</dbReference>
<keyword evidence="4" id="KW-0347">Helicase</keyword>
<keyword evidence="2" id="KW-0547">Nucleotide-binding</keyword>
<reference evidence="11 12" key="1">
    <citation type="submission" date="2017-06" db="EMBL/GenBank/DDBJ databases">
        <title>A platform for efficient transgenesis in Macrostomum lignano, a flatworm model organism for stem cell research.</title>
        <authorList>
            <person name="Berezikov E."/>
        </authorList>
    </citation>
    <scope>NUCLEOTIDE SEQUENCE [LARGE SCALE GENOMIC DNA]</scope>
    <source>
        <strain evidence="11">DV1</strain>
        <tissue evidence="11">Whole organism</tissue>
    </source>
</reference>
<dbReference type="InterPro" id="IPR027417">
    <property type="entry name" value="P-loop_NTPase"/>
</dbReference>
<dbReference type="InterPro" id="IPR014014">
    <property type="entry name" value="RNA_helicase_DEAD_Q_motif"/>
</dbReference>
<dbReference type="SMART" id="SM00490">
    <property type="entry name" value="HELICc"/>
    <property type="match status" value="1"/>
</dbReference>
<dbReference type="PROSITE" id="PS51192">
    <property type="entry name" value="HELICASE_ATP_BIND_1"/>
    <property type="match status" value="1"/>
</dbReference>
<dbReference type="EMBL" id="NIVC01001692">
    <property type="protein sequence ID" value="PAA65021.1"/>
    <property type="molecule type" value="Genomic_DNA"/>
</dbReference>
<feature type="domain" description="DEAD-box RNA helicase Q" evidence="10">
    <location>
        <begin position="35"/>
        <end position="63"/>
    </location>
</feature>
<feature type="region of interest" description="Disordered" evidence="7">
    <location>
        <begin position="548"/>
        <end position="581"/>
    </location>
</feature>
<dbReference type="GO" id="GO:0016787">
    <property type="term" value="F:hydrolase activity"/>
    <property type="evidence" value="ECO:0007669"/>
    <property type="project" value="UniProtKB-KW"/>
</dbReference>
<gene>
    <name evidence="11" type="ORF">BOX15_Mlig000460g1</name>
</gene>
<keyword evidence="3" id="KW-0378">Hydrolase</keyword>
<evidence type="ECO:0000256" key="2">
    <source>
        <dbReference type="ARBA" id="ARBA00022741"/>
    </source>
</evidence>
<evidence type="ECO:0000313" key="11">
    <source>
        <dbReference type="EMBL" id="PAA65021.1"/>
    </source>
</evidence>
<evidence type="ECO:0000256" key="5">
    <source>
        <dbReference type="ARBA" id="ARBA00022840"/>
    </source>
</evidence>
<evidence type="ECO:0000259" key="9">
    <source>
        <dbReference type="PROSITE" id="PS51194"/>
    </source>
</evidence>
<feature type="region of interest" description="Disordered" evidence="7">
    <location>
        <begin position="453"/>
        <end position="514"/>
    </location>
</feature>
<dbReference type="AlphaFoldDB" id="A0A267EU41"/>
<keyword evidence="12" id="KW-1185">Reference proteome</keyword>
<comment type="caution">
    <text evidence="11">The sequence shown here is derived from an EMBL/GenBank/DDBJ whole genome shotgun (WGS) entry which is preliminary data.</text>
</comment>